<evidence type="ECO:0000313" key="3">
    <source>
        <dbReference type="Proteomes" id="UP000636709"/>
    </source>
</evidence>
<dbReference type="AlphaFoldDB" id="A0A835FVT2"/>
<feature type="compositionally biased region" description="Low complexity" evidence="1">
    <location>
        <begin position="38"/>
        <end position="53"/>
    </location>
</feature>
<evidence type="ECO:0000313" key="2">
    <source>
        <dbReference type="EMBL" id="KAF8775400.1"/>
    </source>
</evidence>
<dbReference type="EMBL" id="JACEFO010000325">
    <property type="protein sequence ID" value="KAF8775400.1"/>
    <property type="molecule type" value="Genomic_DNA"/>
</dbReference>
<reference evidence="2" key="1">
    <citation type="submission" date="2020-07" db="EMBL/GenBank/DDBJ databases">
        <title>Genome sequence and genetic diversity analysis of an under-domesticated orphan crop, white fonio (Digitaria exilis).</title>
        <authorList>
            <person name="Bennetzen J.L."/>
            <person name="Chen S."/>
            <person name="Ma X."/>
            <person name="Wang X."/>
            <person name="Yssel A.E.J."/>
            <person name="Chaluvadi S.R."/>
            <person name="Johnson M."/>
            <person name="Gangashetty P."/>
            <person name="Hamidou F."/>
            <person name="Sanogo M.D."/>
            <person name="Zwaenepoel A."/>
            <person name="Wallace J."/>
            <person name="Van De Peer Y."/>
            <person name="Van Deynze A."/>
        </authorList>
    </citation>
    <scope>NUCLEOTIDE SEQUENCE</scope>
    <source>
        <tissue evidence="2">Leaves</tissue>
    </source>
</reference>
<gene>
    <name evidence="2" type="ORF">HU200_004820</name>
</gene>
<feature type="region of interest" description="Disordered" evidence="1">
    <location>
        <begin position="1"/>
        <end position="61"/>
    </location>
</feature>
<evidence type="ECO:0000256" key="1">
    <source>
        <dbReference type="SAM" id="MobiDB-lite"/>
    </source>
</evidence>
<accession>A0A835FVT2</accession>
<protein>
    <submittedName>
        <fullName evidence="2">Uncharacterized protein</fullName>
    </submittedName>
</protein>
<comment type="caution">
    <text evidence="2">The sequence shown here is derived from an EMBL/GenBank/DDBJ whole genome shotgun (WGS) entry which is preliminary data.</text>
</comment>
<proteinExistence type="predicted"/>
<organism evidence="2 3">
    <name type="scientific">Digitaria exilis</name>
    <dbReference type="NCBI Taxonomy" id="1010633"/>
    <lineage>
        <taxon>Eukaryota</taxon>
        <taxon>Viridiplantae</taxon>
        <taxon>Streptophyta</taxon>
        <taxon>Embryophyta</taxon>
        <taxon>Tracheophyta</taxon>
        <taxon>Spermatophyta</taxon>
        <taxon>Magnoliopsida</taxon>
        <taxon>Liliopsida</taxon>
        <taxon>Poales</taxon>
        <taxon>Poaceae</taxon>
        <taxon>PACMAD clade</taxon>
        <taxon>Panicoideae</taxon>
        <taxon>Panicodae</taxon>
        <taxon>Paniceae</taxon>
        <taxon>Anthephorinae</taxon>
        <taxon>Digitaria</taxon>
    </lineage>
</organism>
<sequence length="97" mass="10539">MATTSSDATPLIRRSISKTPSGNPLPRRGQVKERIARDIAAAATGRSASAPAIRKGPGPRRNDQIIREVRTCYSSCYGGNIIMCRARLLSVQAHRFC</sequence>
<name>A0A835FVT2_9POAL</name>
<keyword evidence="3" id="KW-1185">Reference proteome</keyword>
<dbReference type="Proteomes" id="UP000636709">
    <property type="component" value="Unassembled WGS sequence"/>
</dbReference>